<keyword evidence="1" id="KW-1133">Transmembrane helix</keyword>
<feature type="transmembrane region" description="Helical" evidence="1">
    <location>
        <begin position="83"/>
        <end position="99"/>
    </location>
</feature>
<evidence type="ECO:0000313" key="4">
    <source>
        <dbReference type="Proteomes" id="UP000510886"/>
    </source>
</evidence>
<feature type="domain" description="VanZ-like" evidence="2">
    <location>
        <begin position="14"/>
        <end position="157"/>
    </location>
</feature>
<name>A0A7H9EIM3_9LACO</name>
<organism evidence="3 4">
    <name type="scientific">Ligilactobacillus saerimneri</name>
    <dbReference type="NCBI Taxonomy" id="228229"/>
    <lineage>
        <taxon>Bacteria</taxon>
        <taxon>Bacillati</taxon>
        <taxon>Bacillota</taxon>
        <taxon>Bacilli</taxon>
        <taxon>Lactobacillales</taxon>
        <taxon>Lactobacillaceae</taxon>
        <taxon>Ligilactobacillus</taxon>
    </lineage>
</organism>
<reference evidence="3 4" key="1">
    <citation type="submission" date="2020-01" db="EMBL/GenBank/DDBJ databases">
        <title>Complete and circular genome sequences of six lactobacillus isolates from horses.</title>
        <authorList>
            <person name="Hassan H.M."/>
        </authorList>
    </citation>
    <scope>NUCLEOTIDE SEQUENCE [LARGE SCALE GENOMIC DNA]</scope>
    <source>
        <strain evidence="3 4">1A</strain>
    </source>
</reference>
<protein>
    <submittedName>
        <fullName evidence="3">VanZ family protein</fullName>
    </submittedName>
</protein>
<dbReference type="Proteomes" id="UP000510886">
    <property type="component" value="Chromosome"/>
</dbReference>
<dbReference type="PIRSF" id="PIRSF019083">
    <property type="entry name" value="UCP019083_VanZ"/>
    <property type="match status" value="1"/>
</dbReference>
<keyword evidence="1" id="KW-0472">Membrane</keyword>
<dbReference type="Pfam" id="PF04892">
    <property type="entry name" value="VanZ"/>
    <property type="match status" value="1"/>
</dbReference>
<keyword evidence="1" id="KW-0812">Transmembrane</keyword>
<dbReference type="InterPro" id="IPR016747">
    <property type="entry name" value="Phosphotransbutyrylase"/>
</dbReference>
<dbReference type="NCBIfam" id="NF037970">
    <property type="entry name" value="vanZ_1"/>
    <property type="match status" value="1"/>
</dbReference>
<gene>
    <name evidence="3" type="ORF">GTO87_02365</name>
</gene>
<dbReference type="KEGG" id="lsw:GTO87_02365"/>
<dbReference type="InterPro" id="IPR006976">
    <property type="entry name" value="VanZ-like"/>
</dbReference>
<feature type="transmembrane region" description="Helical" evidence="1">
    <location>
        <begin position="106"/>
        <end position="122"/>
    </location>
</feature>
<dbReference type="EMBL" id="CP047418">
    <property type="protein sequence ID" value="QLL77563.1"/>
    <property type="molecule type" value="Genomic_DNA"/>
</dbReference>
<accession>A0A7H9EIM3</accession>
<evidence type="ECO:0000256" key="1">
    <source>
        <dbReference type="SAM" id="Phobius"/>
    </source>
</evidence>
<evidence type="ECO:0000313" key="3">
    <source>
        <dbReference type="EMBL" id="QLL77563.1"/>
    </source>
</evidence>
<proteinExistence type="predicted"/>
<dbReference type="AlphaFoldDB" id="A0A7H9EIM3"/>
<feature type="transmembrane region" description="Helical" evidence="1">
    <location>
        <begin position="9"/>
        <end position="27"/>
    </location>
</feature>
<evidence type="ECO:0000259" key="2">
    <source>
        <dbReference type="Pfam" id="PF04892"/>
    </source>
</evidence>
<feature type="transmembrane region" description="Helical" evidence="1">
    <location>
        <begin position="142"/>
        <end position="161"/>
    </location>
</feature>
<dbReference type="RefSeq" id="WP_180849388.1">
    <property type="nucleotide sequence ID" value="NZ_CP047418.1"/>
</dbReference>
<sequence>MKKRQLNPNIYLGIVAVIMAVLFYSSAQTYHQQTIVPQLHHFLPGRPGLKLLQGIDFTYAGEHVSLSALGYAKMVEFFIRKCAHYGIYFLMGWFMVLGLKDRLRNLGLTGVVCYLACLGYAASDEFHQMLTGGRTPLFQDVMLDGTGALTAILILVIYFGIRQRKRSH</sequence>